<dbReference type="SUPFAM" id="SSF52540">
    <property type="entry name" value="P-loop containing nucleoside triphosphate hydrolases"/>
    <property type="match status" value="1"/>
</dbReference>
<gene>
    <name evidence="2" type="ORF">JKL49_23525</name>
</gene>
<dbReference type="PANTHER" id="PTHR40396">
    <property type="entry name" value="ATPASE-LIKE PROTEIN"/>
    <property type="match status" value="1"/>
</dbReference>
<evidence type="ECO:0000259" key="1">
    <source>
        <dbReference type="Pfam" id="PF13304"/>
    </source>
</evidence>
<organism evidence="2">
    <name type="scientific">Phenylobacterium glaciei</name>
    <dbReference type="NCBI Taxonomy" id="2803784"/>
    <lineage>
        <taxon>Bacteria</taxon>
        <taxon>Pseudomonadati</taxon>
        <taxon>Pseudomonadota</taxon>
        <taxon>Alphaproteobacteria</taxon>
        <taxon>Caulobacterales</taxon>
        <taxon>Caulobacteraceae</taxon>
        <taxon>Phenylobacterium</taxon>
    </lineage>
</organism>
<name>A0A974P6H2_9CAUL</name>
<dbReference type="AlphaFoldDB" id="A0A974P6H2"/>
<dbReference type="Pfam" id="PF13304">
    <property type="entry name" value="AAA_21"/>
    <property type="match status" value="1"/>
</dbReference>
<dbReference type="GO" id="GO:0016887">
    <property type="term" value="F:ATP hydrolysis activity"/>
    <property type="evidence" value="ECO:0007669"/>
    <property type="project" value="InterPro"/>
</dbReference>
<evidence type="ECO:0000313" key="2">
    <source>
        <dbReference type="EMBL" id="QQZ52076.1"/>
    </source>
</evidence>
<dbReference type="PANTHER" id="PTHR40396:SF1">
    <property type="entry name" value="ATPASE AAA-TYPE CORE DOMAIN-CONTAINING PROTEIN"/>
    <property type="match status" value="1"/>
</dbReference>
<sequence>MLIQLRFCGFLNFSSRVISDGTLRLLALLTVLDDPRRRGTLCFEEPENGVHEGRVPMLVEFLRNAAQVHAEGDDRPFQILLNTHSPKVMAALKDEEIVAADSVMTIDAETRAKSNRTRMRTGSLHRVTYSIRNIISLARKWSACCRSPPTPHDLRSLGGPI</sequence>
<accession>A0A974P6H2</accession>
<dbReference type="EMBL" id="CP068570">
    <property type="protein sequence ID" value="QQZ52076.1"/>
    <property type="molecule type" value="Genomic_DNA"/>
</dbReference>
<proteinExistence type="predicted"/>
<dbReference type="GO" id="GO:0005524">
    <property type="term" value="F:ATP binding"/>
    <property type="evidence" value="ECO:0007669"/>
    <property type="project" value="InterPro"/>
</dbReference>
<dbReference type="Gene3D" id="3.40.50.300">
    <property type="entry name" value="P-loop containing nucleotide triphosphate hydrolases"/>
    <property type="match status" value="1"/>
</dbReference>
<protein>
    <submittedName>
        <fullName evidence="2">AAA family ATPase</fullName>
    </submittedName>
</protein>
<dbReference type="InterPro" id="IPR027417">
    <property type="entry name" value="P-loop_NTPase"/>
</dbReference>
<reference evidence="2" key="1">
    <citation type="submission" date="2021-01" db="EMBL/GenBank/DDBJ databases">
        <title>Genome sequence of Phenylobacterium sp. 20VBR1 isolated from a valley glaceir, Ny-Alesund, Svalbard.</title>
        <authorList>
            <person name="Thomas F.A."/>
            <person name="Krishnan K.P."/>
            <person name="Sinha R.K."/>
        </authorList>
    </citation>
    <scope>NUCLEOTIDE SEQUENCE</scope>
    <source>
        <strain evidence="2">20VBR1</strain>
    </source>
</reference>
<dbReference type="InterPro" id="IPR003959">
    <property type="entry name" value="ATPase_AAA_core"/>
</dbReference>
<feature type="domain" description="ATPase AAA-type core" evidence="1">
    <location>
        <begin position="12"/>
        <end position="90"/>
    </location>
</feature>